<sequence length="298" mass="32955">MSSTTSFSYSIIDAFASSPFQGNPAAVVIVDGDLKNTLTDDLMQKIAAEFNLSETAFITPTDTPGTFGLRWFTPTFEINLCGHATLASGFVLSSRPEYAGIETFKFNTMSGELTTRKLQDGSLEMNFPAIVPEKVTSAEYSDYEQRVRKSLEGSTKAKIVDILGKGNFLVVVFDVPEGEHMGDWTVKEETLNIEKYPAVGFTCVNKTDPRQHIHSRAFAPFWGIPEDPVTGSYHCALAPYWSKQLERVQSGDEIVGGQGGKRRGDIRCVWREDEGRVLLRGTAFEGKHPFHLHSDVNG</sequence>
<gene>
    <name evidence="1" type="ORF">QFC24_003593</name>
</gene>
<evidence type="ECO:0000313" key="2">
    <source>
        <dbReference type="Proteomes" id="UP001234202"/>
    </source>
</evidence>
<dbReference type="Proteomes" id="UP001234202">
    <property type="component" value="Unassembled WGS sequence"/>
</dbReference>
<reference evidence="1" key="1">
    <citation type="submission" date="2023-04" db="EMBL/GenBank/DDBJ databases">
        <title>Draft Genome sequencing of Naganishia species isolated from polar environments using Oxford Nanopore Technology.</title>
        <authorList>
            <person name="Leo P."/>
            <person name="Venkateswaran K."/>
        </authorList>
    </citation>
    <scope>NUCLEOTIDE SEQUENCE</scope>
    <source>
        <strain evidence="1">DBVPG 5303</strain>
    </source>
</reference>
<accession>A0ACC2XJJ6</accession>
<evidence type="ECO:0000313" key="1">
    <source>
        <dbReference type="EMBL" id="KAJ9123816.1"/>
    </source>
</evidence>
<protein>
    <submittedName>
        <fullName evidence="1">Uncharacterized protein</fullName>
    </submittedName>
</protein>
<organism evidence="1 2">
    <name type="scientific">Naganishia onofrii</name>
    <dbReference type="NCBI Taxonomy" id="1851511"/>
    <lineage>
        <taxon>Eukaryota</taxon>
        <taxon>Fungi</taxon>
        <taxon>Dikarya</taxon>
        <taxon>Basidiomycota</taxon>
        <taxon>Agaricomycotina</taxon>
        <taxon>Tremellomycetes</taxon>
        <taxon>Filobasidiales</taxon>
        <taxon>Filobasidiaceae</taxon>
        <taxon>Naganishia</taxon>
    </lineage>
</organism>
<comment type="caution">
    <text evidence="1">The sequence shown here is derived from an EMBL/GenBank/DDBJ whole genome shotgun (WGS) entry which is preliminary data.</text>
</comment>
<name>A0ACC2XJJ6_9TREE</name>
<proteinExistence type="predicted"/>
<dbReference type="EMBL" id="JASBWV010000011">
    <property type="protein sequence ID" value="KAJ9123816.1"/>
    <property type="molecule type" value="Genomic_DNA"/>
</dbReference>
<keyword evidence="2" id="KW-1185">Reference proteome</keyword>